<sequence length="117" mass="13172">MISTSVMIRKFGVHGMMIWVVLAYIYDCCLKTLGGDPHNKRRRVIHDLMTGRYGEYETGEGGSQSGGTPPLSLDQWGEQTVLAICRIPLEPRISTRSYHGSILQLRTYPFSSWTHVG</sequence>
<gene>
    <name evidence="2" type="ORF">CSSPJE1EN1_LOCUS25002</name>
</gene>
<evidence type="ECO:0000256" key="1">
    <source>
        <dbReference type="SAM" id="Phobius"/>
    </source>
</evidence>
<dbReference type="EMBL" id="CAXAQS010000014">
    <property type="protein sequence ID" value="CAK9249624.1"/>
    <property type="molecule type" value="Genomic_DNA"/>
</dbReference>
<keyword evidence="1" id="KW-0472">Membrane</keyword>
<evidence type="ECO:0000313" key="3">
    <source>
        <dbReference type="Proteomes" id="UP001497444"/>
    </source>
</evidence>
<feature type="transmembrane region" description="Helical" evidence="1">
    <location>
        <begin position="12"/>
        <end position="33"/>
    </location>
</feature>
<accession>A0ABP0V5G0</accession>
<keyword evidence="3" id="KW-1185">Reference proteome</keyword>
<evidence type="ECO:0000313" key="2">
    <source>
        <dbReference type="EMBL" id="CAK9249624.1"/>
    </source>
</evidence>
<proteinExistence type="predicted"/>
<comment type="caution">
    <text evidence="2">The sequence shown here is derived from an EMBL/GenBank/DDBJ whole genome shotgun (WGS) entry which is preliminary data.</text>
</comment>
<keyword evidence="1" id="KW-0812">Transmembrane</keyword>
<organism evidence="2 3">
    <name type="scientific">Sphagnum jensenii</name>
    <dbReference type="NCBI Taxonomy" id="128206"/>
    <lineage>
        <taxon>Eukaryota</taxon>
        <taxon>Viridiplantae</taxon>
        <taxon>Streptophyta</taxon>
        <taxon>Embryophyta</taxon>
        <taxon>Bryophyta</taxon>
        <taxon>Sphagnophytina</taxon>
        <taxon>Sphagnopsida</taxon>
        <taxon>Sphagnales</taxon>
        <taxon>Sphagnaceae</taxon>
        <taxon>Sphagnum</taxon>
    </lineage>
</organism>
<reference evidence="2" key="1">
    <citation type="submission" date="2024-02" db="EMBL/GenBank/DDBJ databases">
        <authorList>
            <consortium name="ELIXIR-Norway"/>
            <consortium name="Elixir Norway"/>
        </authorList>
    </citation>
    <scope>NUCLEOTIDE SEQUENCE</scope>
</reference>
<keyword evidence="1" id="KW-1133">Transmembrane helix</keyword>
<protein>
    <submittedName>
        <fullName evidence="2">Uncharacterized protein</fullName>
    </submittedName>
</protein>
<dbReference type="Proteomes" id="UP001497444">
    <property type="component" value="Unassembled WGS sequence"/>
</dbReference>
<name>A0ABP0V5G0_9BRYO</name>